<keyword evidence="3" id="KW-1185">Reference proteome</keyword>
<evidence type="ECO:0000313" key="2">
    <source>
        <dbReference type="EMBL" id="OPJ57229.1"/>
    </source>
</evidence>
<keyword evidence="1" id="KW-1133">Transmembrane helix</keyword>
<accession>A0A1V4IBC7</accession>
<evidence type="ECO:0000313" key="3">
    <source>
        <dbReference type="Proteomes" id="UP000190140"/>
    </source>
</evidence>
<dbReference type="EMBL" id="MZGW01000001">
    <property type="protein sequence ID" value="OPJ57229.1"/>
    <property type="molecule type" value="Genomic_DNA"/>
</dbReference>
<dbReference type="Proteomes" id="UP000190140">
    <property type="component" value="Unassembled WGS sequence"/>
</dbReference>
<organism evidence="2 3">
    <name type="scientific">Alkalithermobacter paradoxus</name>
    <dbReference type="NCBI Taxonomy" id="29349"/>
    <lineage>
        <taxon>Bacteria</taxon>
        <taxon>Bacillati</taxon>
        <taxon>Bacillota</taxon>
        <taxon>Clostridia</taxon>
        <taxon>Peptostreptococcales</taxon>
        <taxon>Tepidibacteraceae</taxon>
        <taxon>Alkalithermobacter</taxon>
    </lineage>
</organism>
<gene>
    <name evidence="2" type="ORF">CLOTH_05120</name>
</gene>
<feature type="transmembrane region" description="Helical" evidence="1">
    <location>
        <begin position="12"/>
        <end position="31"/>
    </location>
</feature>
<protein>
    <submittedName>
        <fullName evidence="2">Uncharacterized protein</fullName>
    </submittedName>
</protein>
<comment type="caution">
    <text evidence="2">The sequence shown here is derived from an EMBL/GenBank/DDBJ whole genome shotgun (WGS) entry which is preliminary data.</text>
</comment>
<feature type="transmembrane region" description="Helical" evidence="1">
    <location>
        <begin position="43"/>
        <end position="67"/>
    </location>
</feature>
<keyword evidence="1" id="KW-0472">Membrane</keyword>
<reference evidence="2 3" key="1">
    <citation type="submission" date="2017-03" db="EMBL/GenBank/DDBJ databases">
        <title>Genome sequence of Clostridium thermoalcaliphilum DSM 7309.</title>
        <authorList>
            <person name="Poehlein A."/>
            <person name="Daniel R."/>
        </authorList>
    </citation>
    <scope>NUCLEOTIDE SEQUENCE [LARGE SCALE GENOMIC DNA]</scope>
    <source>
        <strain evidence="2 3">DSM 7309</strain>
    </source>
</reference>
<sequence length="74" mass="8263">MSYNYLSRKDSLKIILRGVVALVMLIIFDNLGASSSSQGIVGLIYKLGFLISFILMLQLPCGIYELIAGFFREK</sequence>
<keyword evidence="1" id="KW-0812">Transmembrane</keyword>
<proteinExistence type="predicted"/>
<name>A0A1V4IBC7_9FIRM</name>
<dbReference type="AlphaFoldDB" id="A0A1V4IBC7"/>
<evidence type="ECO:0000256" key="1">
    <source>
        <dbReference type="SAM" id="Phobius"/>
    </source>
</evidence>